<proteinExistence type="predicted"/>
<keyword evidence="2" id="KW-1185">Reference proteome</keyword>
<sequence>MANIPNFCWLPGYPLPAVRHDFNFQQMHNLLVTYQPLLLARLPALNLFPFPIVFKDKNDLKKNLERYDHVTGWGLITSLKHFKEFSSWETGRRLSVGLFVSPGGFNATSDTHHAWLAILSHNFHHPILTSTTRKDLVIWDPNAWYKLAPFMQQGRLIHTVRLSESLNNKQEQLIKMMKTKGMRVWLGGWGNEEQGYDDQCLGWSYAMVDLMARQQQWNLGMDGQPDWASMGYHLIKTY</sequence>
<evidence type="ECO:0000313" key="2">
    <source>
        <dbReference type="Proteomes" id="UP000092583"/>
    </source>
</evidence>
<dbReference type="Proteomes" id="UP000092583">
    <property type="component" value="Unassembled WGS sequence"/>
</dbReference>
<reference evidence="2" key="2">
    <citation type="submission" date="2013-12" db="EMBL/GenBank/DDBJ databases">
        <title>Evolution of pathogenesis and genome organization in the Tremellales.</title>
        <authorList>
            <person name="Cuomo C."/>
            <person name="Litvintseva A."/>
            <person name="Heitman J."/>
            <person name="Chen Y."/>
            <person name="Sun S."/>
            <person name="Springer D."/>
            <person name="Dromer F."/>
            <person name="Young S."/>
            <person name="Zeng Q."/>
            <person name="Chapman S."/>
            <person name="Gujja S."/>
            <person name="Saif S."/>
            <person name="Birren B."/>
        </authorList>
    </citation>
    <scope>NUCLEOTIDE SEQUENCE [LARGE SCALE GENOMIC DNA]</scope>
    <source>
        <strain evidence="2">CBS 10435</strain>
    </source>
</reference>
<dbReference type="AlphaFoldDB" id="A0A1B9IEF8"/>
<evidence type="ECO:0000313" key="1">
    <source>
        <dbReference type="EMBL" id="OCF53942.1"/>
    </source>
</evidence>
<organism evidence="1 2">
    <name type="scientific">Kwoniella mangroviensis CBS 10435</name>
    <dbReference type="NCBI Taxonomy" id="1331196"/>
    <lineage>
        <taxon>Eukaryota</taxon>
        <taxon>Fungi</taxon>
        <taxon>Dikarya</taxon>
        <taxon>Basidiomycota</taxon>
        <taxon>Agaricomycotina</taxon>
        <taxon>Tremellomycetes</taxon>
        <taxon>Tremellales</taxon>
        <taxon>Cryptococcaceae</taxon>
        <taxon>Kwoniella</taxon>
    </lineage>
</organism>
<protein>
    <submittedName>
        <fullName evidence="1">Uncharacterized protein</fullName>
    </submittedName>
</protein>
<name>A0A1B9IEF8_9TREE</name>
<gene>
    <name evidence="1" type="ORF">L486_08564</name>
</gene>
<dbReference type="EMBL" id="KV700109">
    <property type="protein sequence ID" value="OCF53942.1"/>
    <property type="molecule type" value="Genomic_DNA"/>
</dbReference>
<accession>A0A1B9IEF8</accession>
<reference evidence="1 2" key="1">
    <citation type="submission" date="2013-07" db="EMBL/GenBank/DDBJ databases">
        <title>The Genome Sequence of Kwoniella mangroviensis CBS10435.</title>
        <authorList>
            <consortium name="The Broad Institute Genome Sequencing Platform"/>
            <person name="Cuomo C."/>
            <person name="Litvintseva A."/>
            <person name="Chen Y."/>
            <person name="Heitman J."/>
            <person name="Sun S."/>
            <person name="Springer D."/>
            <person name="Dromer F."/>
            <person name="Young S.K."/>
            <person name="Zeng Q."/>
            <person name="Gargeya S."/>
            <person name="Fitzgerald M."/>
            <person name="Abouelleil A."/>
            <person name="Alvarado L."/>
            <person name="Berlin A.M."/>
            <person name="Chapman S.B."/>
            <person name="Dewar J."/>
            <person name="Goldberg J."/>
            <person name="Griggs A."/>
            <person name="Gujja S."/>
            <person name="Hansen M."/>
            <person name="Howarth C."/>
            <person name="Imamovic A."/>
            <person name="Larimer J."/>
            <person name="McCowan C."/>
            <person name="Murphy C."/>
            <person name="Pearson M."/>
            <person name="Priest M."/>
            <person name="Roberts A."/>
            <person name="Saif S."/>
            <person name="Shea T."/>
            <person name="Sykes S."/>
            <person name="Wortman J."/>
            <person name="Nusbaum C."/>
            <person name="Birren B."/>
        </authorList>
    </citation>
    <scope>NUCLEOTIDE SEQUENCE [LARGE SCALE GENOMIC DNA]</scope>
    <source>
        <strain evidence="1 2">CBS 10435</strain>
    </source>
</reference>